<organism evidence="2 3">
    <name type="scientific">Faecalibacterium prausnitzii</name>
    <dbReference type="NCBI Taxonomy" id="853"/>
    <lineage>
        <taxon>Bacteria</taxon>
        <taxon>Bacillati</taxon>
        <taxon>Bacillota</taxon>
        <taxon>Clostridia</taxon>
        <taxon>Eubacteriales</taxon>
        <taxon>Oscillospiraceae</taxon>
        <taxon>Faecalibacterium</taxon>
    </lineage>
</organism>
<dbReference type="EMBL" id="QVER01000008">
    <property type="protein sequence ID" value="RGB91280.1"/>
    <property type="molecule type" value="Genomic_DNA"/>
</dbReference>
<name>A0A3E2U571_9FIRM</name>
<dbReference type="InterPro" id="IPR023804">
    <property type="entry name" value="DUF3792_TM"/>
</dbReference>
<evidence type="ECO:0000256" key="1">
    <source>
        <dbReference type="SAM" id="Phobius"/>
    </source>
</evidence>
<dbReference type="AlphaFoldDB" id="A0A3E2U571"/>
<feature type="transmembrane region" description="Helical" evidence="1">
    <location>
        <begin position="47"/>
        <end position="65"/>
    </location>
</feature>
<dbReference type="Proteomes" id="UP000260991">
    <property type="component" value="Unassembled WGS sequence"/>
</dbReference>
<keyword evidence="1" id="KW-0812">Transmembrane</keyword>
<keyword evidence="1" id="KW-0472">Membrane</keyword>
<feature type="transmembrane region" description="Helical" evidence="1">
    <location>
        <begin position="72"/>
        <end position="90"/>
    </location>
</feature>
<comment type="caution">
    <text evidence="2">The sequence shown here is derived from an EMBL/GenBank/DDBJ whole genome shotgun (WGS) entry which is preliminary data.</text>
</comment>
<protein>
    <submittedName>
        <fullName evidence="2">TIGR04086 family membrane protein</fullName>
    </submittedName>
</protein>
<reference evidence="2 3" key="1">
    <citation type="submission" date="2018-08" db="EMBL/GenBank/DDBJ databases">
        <title>A genome reference for cultivated species of the human gut microbiota.</title>
        <authorList>
            <person name="Zou Y."/>
            <person name="Xue W."/>
            <person name="Luo G."/>
        </authorList>
    </citation>
    <scope>NUCLEOTIDE SEQUENCE [LARGE SCALE GENOMIC DNA]</scope>
    <source>
        <strain evidence="2 3">AF32-8AC</strain>
    </source>
</reference>
<feature type="transmembrane region" description="Helical" evidence="1">
    <location>
        <begin position="102"/>
        <end position="121"/>
    </location>
</feature>
<feature type="transmembrane region" description="Helical" evidence="1">
    <location>
        <begin position="12"/>
        <end position="35"/>
    </location>
</feature>
<proteinExistence type="predicted"/>
<dbReference type="Pfam" id="PF12670">
    <property type="entry name" value="DUF3792"/>
    <property type="match status" value="1"/>
</dbReference>
<dbReference type="RefSeq" id="WP_158403087.1">
    <property type="nucleotide sequence ID" value="NZ_QVER01000008.1"/>
</dbReference>
<evidence type="ECO:0000313" key="2">
    <source>
        <dbReference type="EMBL" id="RGB91280.1"/>
    </source>
</evidence>
<dbReference type="NCBIfam" id="TIGR04086">
    <property type="entry name" value="TIGR04086_membr"/>
    <property type="match status" value="1"/>
</dbReference>
<accession>A0A3E2U571</accession>
<sequence length="128" mass="13317">MSDTKKFPAIGLLVVFGVGSAAAAVSLAGFGWLMVNQGLTQEAAAPLATAAVCLGSFLSGLLMAILQKGKGLVWGAAEGALFAGLLFILGTLYQSEWETMQFVRAGLVLLMGVLGGVLGMLRTERKRR</sequence>
<evidence type="ECO:0000313" key="3">
    <source>
        <dbReference type="Proteomes" id="UP000260991"/>
    </source>
</evidence>
<keyword evidence="1" id="KW-1133">Transmembrane helix</keyword>
<gene>
    <name evidence="2" type="ORF">DWZ46_07760</name>
</gene>